<dbReference type="EMBL" id="JBBHLI010000005">
    <property type="protein sequence ID" value="MEK9501364.1"/>
    <property type="molecule type" value="Genomic_DNA"/>
</dbReference>
<dbReference type="InterPro" id="IPR013783">
    <property type="entry name" value="Ig-like_fold"/>
</dbReference>
<evidence type="ECO:0000313" key="3">
    <source>
        <dbReference type="EMBL" id="MEK9501364.1"/>
    </source>
</evidence>
<feature type="domain" description="Pili assembly chaperone N-terminal" evidence="2">
    <location>
        <begin position="39"/>
        <end position="154"/>
    </location>
</feature>
<dbReference type="InterPro" id="IPR008962">
    <property type="entry name" value="PapD-like_sf"/>
</dbReference>
<dbReference type="PANTHER" id="PTHR30251">
    <property type="entry name" value="PILUS ASSEMBLY CHAPERONE"/>
    <property type="match status" value="1"/>
</dbReference>
<accession>A0ABU9EB78</accession>
<evidence type="ECO:0000256" key="1">
    <source>
        <dbReference type="SAM" id="SignalP"/>
    </source>
</evidence>
<gene>
    <name evidence="3" type="ORF">WI372_10290</name>
</gene>
<evidence type="ECO:0000259" key="2">
    <source>
        <dbReference type="Pfam" id="PF00345"/>
    </source>
</evidence>
<feature type="signal peptide" evidence="1">
    <location>
        <begin position="1"/>
        <end position="34"/>
    </location>
</feature>
<dbReference type="InterPro" id="IPR050643">
    <property type="entry name" value="Periplasmic_pilus_chap"/>
</dbReference>
<organism evidence="3 4">
    <name type="scientific">Gaopeijia maritima</name>
    <dbReference type="NCBI Taxonomy" id="3119007"/>
    <lineage>
        <taxon>Bacteria</taxon>
        <taxon>Pseudomonadati</taxon>
        <taxon>Gemmatimonadota</taxon>
        <taxon>Longimicrobiia</taxon>
        <taxon>Gaopeijiales</taxon>
        <taxon>Gaopeijiaceae</taxon>
        <taxon>Gaopeijia</taxon>
    </lineage>
</organism>
<comment type="caution">
    <text evidence="3">The sequence shown here is derived from an EMBL/GenBank/DDBJ whole genome shotgun (WGS) entry which is preliminary data.</text>
</comment>
<sequence length="247" mass="26307">MPEDRLGVRPRGATPSRRWWFAAVVLLLGAQASAAEGQLQAGPTLLELRGEAGATRLTLSNPGETAVAAQIRVYRWLQIGGDDHLVETEAIGVSPPIAQIPPGGEQLVRLVRLGGVPDSADVPYRVVVEELPPPGPAASGRVEMRMRYVIPFFDRWSASVPPELSCRWGLGGSVLECANRGEQPAQLGATHLVDAEGGRRVLSEGLFGYVLPGSTREWAIDPLPEPRPTLLATRVNGRPLTVPVGGG</sequence>
<dbReference type="SUPFAM" id="SSF49354">
    <property type="entry name" value="PapD-like"/>
    <property type="match status" value="1"/>
</dbReference>
<dbReference type="RefSeq" id="WP_405275882.1">
    <property type="nucleotide sequence ID" value="NZ_CP144380.1"/>
</dbReference>
<dbReference type="Proteomes" id="UP001484239">
    <property type="component" value="Unassembled WGS sequence"/>
</dbReference>
<dbReference type="PANTHER" id="PTHR30251:SF4">
    <property type="entry name" value="SLR1668 PROTEIN"/>
    <property type="match status" value="1"/>
</dbReference>
<dbReference type="Gene3D" id="2.60.40.10">
    <property type="entry name" value="Immunoglobulins"/>
    <property type="match status" value="1"/>
</dbReference>
<protein>
    <submittedName>
        <fullName evidence="3">Fimbria/pilus periplasmic chaperone</fullName>
    </submittedName>
</protein>
<keyword evidence="1" id="KW-0732">Signal</keyword>
<dbReference type="Pfam" id="PF00345">
    <property type="entry name" value="PapD_N"/>
    <property type="match status" value="1"/>
</dbReference>
<feature type="chain" id="PRO_5046395280" evidence="1">
    <location>
        <begin position="35"/>
        <end position="247"/>
    </location>
</feature>
<evidence type="ECO:0000313" key="4">
    <source>
        <dbReference type="Proteomes" id="UP001484239"/>
    </source>
</evidence>
<proteinExistence type="predicted"/>
<reference evidence="3 4" key="1">
    <citation type="submission" date="2024-02" db="EMBL/GenBank/DDBJ databases">
        <title>A novel Gemmatimonadota bacterium.</title>
        <authorList>
            <person name="Du Z.-J."/>
            <person name="Ye Y.-Q."/>
        </authorList>
    </citation>
    <scope>NUCLEOTIDE SEQUENCE [LARGE SCALE GENOMIC DNA]</scope>
    <source>
        <strain evidence="3 4">DH-20</strain>
    </source>
</reference>
<keyword evidence="4" id="KW-1185">Reference proteome</keyword>
<dbReference type="InterPro" id="IPR016147">
    <property type="entry name" value="Pili_assmbl_chaperone_N"/>
</dbReference>
<name>A0ABU9EB78_9BACT</name>